<feature type="transmembrane region" description="Helical" evidence="1">
    <location>
        <begin position="65"/>
        <end position="84"/>
    </location>
</feature>
<keyword evidence="1" id="KW-1133">Transmembrane helix</keyword>
<evidence type="ECO:0000313" key="3">
    <source>
        <dbReference type="EMBL" id="SES97073.1"/>
    </source>
</evidence>
<keyword evidence="1" id="KW-0472">Membrane</keyword>
<sequence length="137" mass="14435">MKRTGEIILGIIGALFYGILAFIGGAAMWLRNNPDLVQQALDESPEDLGISANELIDTMGTGGTFLLVSSIIAIVLGIVAMVLLKGNKNPKVAGIIFIATSIIFAIITFGGGIFAGILYLIAGIMCLVRKPKTIIEE</sequence>
<feature type="transmembrane region" description="Helical" evidence="1">
    <location>
        <begin position="96"/>
        <end position="122"/>
    </location>
</feature>
<dbReference type="Proteomes" id="UP000198618">
    <property type="component" value="Unassembled WGS sequence"/>
</dbReference>
<keyword evidence="1" id="KW-0812">Transmembrane</keyword>
<dbReference type="InterPro" id="IPR025273">
    <property type="entry name" value="DUF4064"/>
</dbReference>
<reference evidence="3 4" key="1">
    <citation type="submission" date="2016-10" db="EMBL/GenBank/DDBJ databases">
        <authorList>
            <person name="de Groot N.N."/>
        </authorList>
    </citation>
    <scope>NUCLEOTIDE SEQUENCE [LARGE SCALE GENOMIC DNA]</scope>
    <source>
        <strain evidence="3 4">IBRC-M 10780</strain>
    </source>
</reference>
<protein>
    <recommendedName>
        <fullName evidence="2">DUF4064 domain-containing protein</fullName>
    </recommendedName>
</protein>
<dbReference type="OrthoDB" id="2357232at2"/>
<feature type="domain" description="DUF4064" evidence="2">
    <location>
        <begin position="2"/>
        <end position="105"/>
    </location>
</feature>
<gene>
    <name evidence="3" type="ORF">SAMN05216389_10412</name>
</gene>
<dbReference type="AlphaFoldDB" id="A0A1I0AU49"/>
<name>A0A1I0AU49_9BACI</name>
<organism evidence="3 4">
    <name type="scientific">Oceanobacillus limi</name>
    <dbReference type="NCBI Taxonomy" id="930131"/>
    <lineage>
        <taxon>Bacteria</taxon>
        <taxon>Bacillati</taxon>
        <taxon>Bacillota</taxon>
        <taxon>Bacilli</taxon>
        <taxon>Bacillales</taxon>
        <taxon>Bacillaceae</taxon>
        <taxon>Oceanobacillus</taxon>
    </lineage>
</organism>
<dbReference type="Pfam" id="PF13273">
    <property type="entry name" value="DUF4064"/>
    <property type="match status" value="1"/>
</dbReference>
<dbReference type="EMBL" id="FOHE01000004">
    <property type="protein sequence ID" value="SES97073.1"/>
    <property type="molecule type" value="Genomic_DNA"/>
</dbReference>
<evidence type="ECO:0000259" key="2">
    <source>
        <dbReference type="Pfam" id="PF13273"/>
    </source>
</evidence>
<keyword evidence="4" id="KW-1185">Reference proteome</keyword>
<dbReference type="STRING" id="930131.SAMN05216389_10412"/>
<evidence type="ECO:0000313" key="4">
    <source>
        <dbReference type="Proteomes" id="UP000198618"/>
    </source>
</evidence>
<accession>A0A1I0AU49</accession>
<proteinExistence type="predicted"/>
<feature type="transmembrane region" description="Helical" evidence="1">
    <location>
        <begin position="7"/>
        <end position="30"/>
    </location>
</feature>
<dbReference type="RefSeq" id="WP_090867737.1">
    <property type="nucleotide sequence ID" value="NZ_FOHE01000004.1"/>
</dbReference>
<evidence type="ECO:0000256" key="1">
    <source>
        <dbReference type="SAM" id="Phobius"/>
    </source>
</evidence>